<evidence type="ECO:0000256" key="2">
    <source>
        <dbReference type="RuleBase" id="RU003452"/>
    </source>
</evidence>
<dbReference type="InterPro" id="IPR001447">
    <property type="entry name" value="Arylamine_N-AcTrfase"/>
</dbReference>
<dbReference type="SUPFAM" id="SSF54001">
    <property type="entry name" value="Cysteine proteinases"/>
    <property type="match status" value="1"/>
</dbReference>
<evidence type="ECO:0000313" key="3">
    <source>
        <dbReference type="EMBL" id="MDI5962012.1"/>
    </source>
</evidence>
<dbReference type="EMBL" id="JAAGKO020000004">
    <property type="protein sequence ID" value="MDI5962012.1"/>
    <property type="molecule type" value="Genomic_DNA"/>
</dbReference>
<dbReference type="InterPro" id="IPR038765">
    <property type="entry name" value="Papain-like_cys_pep_sf"/>
</dbReference>
<reference evidence="3 4" key="1">
    <citation type="submission" date="2023-05" db="EMBL/GenBank/DDBJ databases">
        <title>Streptantibioticus silvisoli sp. nov., acidotolerant actinomycetes 1 from pine litter.</title>
        <authorList>
            <person name="Swiecimska M."/>
            <person name="Golinska P."/>
            <person name="Sangal V."/>
            <person name="Wachnowicz B."/>
            <person name="Goodfellow M."/>
        </authorList>
    </citation>
    <scope>NUCLEOTIDE SEQUENCE [LARGE SCALE GENOMIC DNA]</scope>
    <source>
        <strain evidence="3 4">SL54</strain>
    </source>
</reference>
<accession>A0ABT6VW88</accession>
<keyword evidence="4" id="KW-1185">Reference proteome</keyword>
<dbReference type="RefSeq" id="WP_271324988.1">
    <property type="nucleotide sequence ID" value="NZ_JAAGKO020000004.1"/>
</dbReference>
<dbReference type="PANTHER" id="PTHR11786">
    <property type="entry name" value="N-HYDROXYARYLAMINE O-ACETYLTRANSFERASE"/>
    <property type="match status" value="1"/>
</dbReference>
<sequence length="261" mass="28132">MDEAAVEAYLARIGVGRPVRTDAVALAELHRRHQMAVPFENLSVHLGEPVRLEAGALVEKIVARRRGGFCYELNGAFAALLTALGYPVTLLAGRVHGKDGRPGPPFDHLALSVEASGRRWLADVGFGRFATHPLLLDERGEQADPGGVFAVSEDGRGDLLVTRDGAPGYLLEPRGRELADFRVAAWWQCTSPESAFTRSLVCSLLTGDGHVTLSGRRLVVTGAAGRRETELPDDAAVLTAYRDHFGIALDHVPRARADTAR</sequence>
<evidence type="ECO:0000313" key="4">
    <source>
        <dbReference type="Proteomes" id="UP001156398"/>
    </source>
</evidence>
<protein>
    <submittedName>
        <fullName evidence="3">Arylamine N-acetyltransferase</fullName>
    </submittedName>
</protein>
<dbReference type="Proteomes" id="UP001156398">
    <property type="component" value="Unassembled WGS sequence"/>
</dbReference>
<dbReference type="PANTHER" id="PTHR11786:SF0">
    <property type="entry name" value="ARYLAMINE N-ACETYLTRANSFERASE 4-RELATED"/>
    <property type="match status" value="1"/>
</dbReference>
<evidence type="ECO:0000256" key="1">
    <source>
        <dbReference type="ARBA" id="ARBA00006547"/>
    </source>
</evidence>
<proteinExistence type="inferred from homology"/>
<dbReference type="PRINTS" id="PR01543">
    <property type="entry name" value="ANATRNSFRASE"/>
</dbReference>
<dbReference type="Gene3D" id="3.30.2140.10">
    <property type="entry name" value="Arylamine N-acetyltransferase"/>
    <property type="match status" value="1"/>
</dbReference>
<comment type="similarity">
    <text evidence="1 2">Belongs to the arylamine N-acetyltransferase family.</text>
</comment>
<comment type="caution">
    <text evidence="3">The sequence shown here is derived from an EMBL/GenBank/DDBJ whole genome shotgun (WGS) entry which is preliminary data.</text>
</comment>
<dbReference type="Gene3D" id="2.40.128.150">
    <property type="entry name" value="Cysteine proteinases"/>
    <property type="match status" value="1"/>
</dbReference>
<dbReference type="Pfam" id="PF00797">
    <property type="entry name" value="Acetyltransf_2"/>
    <property type="match status" value="1"/>
</dbReference>
<gene>
    <name evidence="3" type="ORF">POF43_004605</name>
</gene>
<name>A0ABT6VW88_9ACTN</name>
<organism evidence="3 4">
    <name type="scientific">Streptantibioticus silvisoli</name>
    <dbReference type="NCBI Taxonomy" id="2705255"/>
    <lineage>
        <taxon>Bacteria</taxon>
        <taxon>Bacillati</taxon>
        <taxon>Actinomycetota</taxon>
        <taxon>Actinomycetes</taxon>
        <taxon>Kitasatosporales</taxon>
        <taxon>Streptomycetaceae</taxon>
        <taxon>Streptantibioticus</taxon>
    </lineage>
</organism>